<name>D1CAX5_SPHTD</name>
<reference evidence="2 3" key="2">
    <citation type="journal article" date="2010" name="Stand. Genomic Sci.">
        <title>Complete genome sequence of Desulfohalobium retbaense type strain (HR(100)).</title>
        <authorList>
            <person name="Spring S."/>
            <person name="Nolan M."/>
            <person name="Lapidus A."/>
            <person name="Glavina Del Rio T."/>
            <person name="Copeland A."/>
            <person name="Tice H."/>
            <person name="Cheng J.F."/>
            <person name="Lucas S."/>
            <person name="Land M."/>
            <person name="Chen F."/>
            <person name="Bruce D."/>
            <person name="Goodwin L."/>
            <person name="Pitluck S."/>
            <person name="Ivanova N."/>
            <person name="Mavromatis K."/>
            <person name="Mikhailova N."/>
            <person name="Pati A."/>
            <person name="Chen A."/>
            <person name="Palaniappan K."/>
            <person name="Hauser L."/>
            <person name="Chang Y.J."/>
            <person name="Jeffries C.D."/>
            <person name="Munk C."/>
            <person name="Kiss H."/>
            <person name="Chain P."/>
            <person name="Han C."/>
            <person name="Brettin T."/>
            <person name="Detter J.C."/>
            <person name="Schuler E."/>
            <person name="Goker M."/>
            <person name="Rohde M."/>
            <person name="Bristow J."/>
            <person name="Eisen J.A."/>
            <person name="Markowitz V."/>
            <person name="Hugenholtz P."/>
            <person name="Kyrpides N.C."/>
            <person name="Klenk H.P."/>
        </authorList>
    </citation>
    <scope>NUCLEOTIDE SEQUENCE [LARGE SCALE GENOMIC DNA]</scope>
    <source>
        <strain evidence="3">ATCC 49802 / DSM 20745 / S 6022</strain>
    </source>
</reference>
<dbReference type="STRING" id="479434.Sthe_2507"/>
<gene>
    <name evidence="2" type="ordered locus">Sthe_2507</name>
</gene>
<dbReference type="KEGG" id="sti:Sthe_2507"/>
<dbReference type="InParanoid" id="D1CAX5"/>
<dbReference type="AlphaFoldDB" id="D1CAX5"/>
<dbReference type="eggNOG" id="COG0346">
    <property type="taxonomic scope" value="Bacteria"/>
</dbReference>
<reference evidence="3" key="1">
    <citation type="submission" date="2009-11" db="EMBL/GenBank/DDBJ databases">
        <title>The complete chromosome 2 of Sphaerobacter thermophilus DSM 20745.</title>
        <authorList>
            <person name="Lucas S."/>
            <person name="Copeland A."/>
            <person name="Lapidus A."/>
            <person name="Glavina del Rio T."/>
            <person name="Dalin E."/>
            <person name="Tice H."/>
            <person name="Bruce D."/>
            <person name="Goodwin L."/>
            <person name="Pitluck S."/>
            <person name="Kyrpides N."/>
            <person name="Mavromatis K."/>
            <person name="Ivanova N."/>
            <person name="Mikhailova N."/>
            <person name="LaButti K.M."/>
            <person name="Clum A."/>
            <person name="Sun H.I."/>
            <person name="Brettin T."/>
            <person name="Detter J.C."/>
            <person name="Han C."/>
            <person name="Larimer F."/>
            <person name="Land M."/>
            <person name="Hauser L."/>
            <person name="Markowitz V."/>
            <person name="Cheng J.F."/>
            <person name="Hugenholtz P."/>
            <person name="Woyke T."/>
            <person name="Wu D."/>
            <person name="Steenblock K."/>
            <person name="Schneider S."/>
            <person name="Pukall R."/>
            <person name="Goeker M."/>
            <person name="Klenk H.P."/>
            <person name="Eisen J.A."/>
        </authorList>
    </citation>
    <scope>NUCLEOTIDE SEQUENCE [LARGE SCALE GENOMIC DNA]</scope>
    <source>
        <strain evidence="3">ATCC 49802 / DSM 20745 / S 6022</strain>
    </source>
</reference>
<dbReference type="InterPro" id="IPR037523">
    <property type="entry name" value="VOC_core"/>
</dbReference>
<keyword evidence="2" id="KW-0223">Dioxygenase</keyword>
<dbReference type="GO" id="GO:0051213">
    <property type="term" value="F:dioxygenase activity"/>
    <property type="evidence" value="ECO:0007669"/>
    <property type="project" value="UniProtKB-KW"/>
</dbReference>
<sequence length="284" mass="30924">MRDVRQPMTAVRVSDVAASLRFYVDMLGCNLVRHDTGADLAVVDAAGYAILIAGPAAGDITHELHTVREVVKPGGSVHIFGGDLGARRAALADRGVAATLIERPWGDRQLQVTDPDGYSVVFWTIVERTPEQVLDLYASGVDALERALDGLSEADLDLAREPGAWTIRQIVHHLADAETAALGGPKFALAEPGRVYHGNRYSQDVWAERLDYAGRDIGPSVVLFKAIRAHMLQLVRHVPDALERHTVDASGAPSLPVGRILGMLASHALEHIEEIEETRRRYGR</sequence>
<evidence type="ECO:0000313" key="3">
    <source>
        <dbReference type="Proteomes" id="UP000002027"/>
    </source>
</evidence>
<dbReference type="InterPro" id="IPR034660">
    <property type="entry name" value="DinB/YfiT-like"/>
</dbReference>
<proteinExistence type="predicted"/>
<feature type="domain" description="VOC" evidence="1">
    <location>
        <begin position="5"/>
        <end position="125"/>
    </location>
</feature>
<keyword evidence="2" id="KW-0560">Oxidoreductase</keyword>
<dbReference type="HOGENOM" id="CLU_979716_0_0_0"/>
<accession>D1CAX5</accession>
<dbReference type="eggNOG" id="COG0622">
    <property type="taxonomic scope" value="Bacteria"/>
</dbReference>
<dbReference type="Pfam" id="PF12867">
    <property type="entry name" value="DinB_2"/>
    <property type="match status" value="1"/>
</dbReference>
<dbReference type="Proteomes" id="UP000002027">
    <property type="component" value="Chromosome 2"/>
</dbReference>
<protein>
    <submittedName>
        <fullName evidence="2">Glyoxalase/bleomycin resistance protein/dioxygenase</fullName>
    </submittedName>
</protein>
<organism evidence="2 3">
    <name type="scientific">Sphaerobacter thermophilus (strain ATCC 49802 / DSM 20745 / KCCM 41009 / NCIMB 13125 / S 6022)</name>
    <dbReference type="NCBI Taxonomy" id="479434"/>
    <lineage>
        <taxon>Bacteria</taxon>
        <taxon>Pseudomonadati</taxon>
        <taxon>Thermomicrobiota</taxon>
        <taxon>Thermomicrobia</taxon>
        <taxon>Sphaerobacterales</taxon>
        <taxon>Sphaerobacterineae</taxon>
        <taxon>Sphaerobacteraceae</taxon>
        <taxon>Sphaerobacter</taxon>
    </lineage>
</organism>
<dbReference type="PROSITE" id="PS51819">
    <property type="entry name" value="VOC"/>
    <property type="match status" value="1"/>
</dbReference>
<dbReference type="SUPFAM" id="SSF109854">
    <property type="entry name" value="DinB/YfiT-like putative metalloenzymes"/>
    <property type="match status" value="1"/>
</dbReference>
<dbReference type="RefSeq" id="WP_012872962.1">
    <property type="nucleotide sequence ID" value="NC_013524.1"/>
</dbReference>
<dbReference type="EMBL" id="CP001824">
    <property type="protein sequence ID" value="ACZ39922.1"/>
    <property type="molecule type" value="Genomic_DNA"/>
</dbReference>
<dbReference type="SMR" id="D1CAX5"/>
<dbReference type="Gene3D" id="3.10.180.10">
    <property type="entry name" value="2,3-Dihydroxybiphenyl 1,2-Dioxygenase, domain 1"/>
    <property type="match status" value="1"/>
</dbReference>
<keyword evidence="3" id="KW-1185">Reference proteome</keyword>
<evidence type="ECO:0000259" key="1">
    <source>
        <dbReference type="PROSITE" id="PS51819"/>
    </source>
</evidence>
<dbReference type="InterPro" id="IPR029068">
    <property type="entry name" value="Glyas_Bleomycin-R_OHBP_Dase"/>
</dbReference>
<dbReference type="Gene3D" id="1.20.120.450">
    <property type="entry name" value="dinb family like domain"/>
    <property type="match status" value="1"/>
</dbReference>
<dbReference type="InterPro" id="IPR024775">
    <property type="entry name" value="DinB-like"/>
</dbReference>
<dbReference type="Pfam" id="PF00903">
    <property type="entry name" value="Glyoxalase"/>
    <property type="match status" value="1"/>
</dbReference>
<dbReference type="SUPFAM" id="SSF54593">
    <property type="entry name" value="Glyoxalase/Bleomycin resistance protein/Dihydroxybiphenyl dioxygenase"/>
    <property type="match status" value="1"/>
</dbReference>
<evidence type="ECO:0000313" key="2">
    <source>
        <dbReference type="EMBL" id="ACZ39922.1"/>
    </source>
</evidence>
<dbReference type="InterPro" id="IPR004360">
    <property type="entry name" value="Glyas_Fos-R_dOase_dom"/>
</dbReference>